<keyword evidence="3" id="KW-1185">Reference proteome</keyword>
<name>A0A7R8US45_HERIL</name>
<feature type="compositionally biased region" description="Polar residues" evidence="1">
    <location>
        <begin position="1"/>
        <end position="13"/>
    </location>
</feature>
<dbReference type="Proteomes" id="UP000594454">
    <property type="component" value="Chromosome 3"/>
</dbReference>
<dbReference type="AlphaFoldDB" id="A0A7R8US45"/>
<dbReference type="EMBL" id="LR899011">
    <property type="protein sequence ID" value="CAD7086019.1"/>
    <property type="molecule type" value="Genomic_DNA"/>
</dbReference>
<evidence type="ECO:0000256" key="1">
    <source>
        <dbReference type="SAM" id="MobiDB-lite"/>
    </source>
</evidence>
<reference evidence="2 3" key="1">
    <citation type="submission" date="2020-11" db="EMBL/GenBank/DDBJ databases">
        <authorList>
            <person name="Wallbank WR R."/>
            <person name="Pardo Diaz C."/>
            <person name="Kozak K."/>
            <person name="Martin S."/>
            <person name="Jiggins C."/>
            <person name="Moest M."/>
            <person name="Warren A I."/>
            <person name="Generalovic N T."/>
            <person name="Byers J.R.P. K."/>
            <person name="Montejo-Kovacevich G."/>
            <person name="Yen C E."/>
        </authorList>
    </citation>
    <scope>NUCLEOTIDE SEQUENCE [LARGE SCALE GENOMIC DNA]</scope>
</reference>
<organism evidence="2 3">
    <name type="scientific">Hermetia illucens</name>
    <name type="common">Black soldier fly</name>
    <dbReference type="NCBI Taxonomy" id="343691"/>
    <lineage>
        <taxon>Eukaryota</taxon>
        <taxon>Metazoa</taxon>
        <taxon>Ecdysozoa</taxon>
        <taxon>Arthropoda</taxon>
        <taxon>Hexapoda</taxon>
        <taxon>Insecta</taxon>
        <taxon>Pterygota</taxon>
        <taxon>Neoptera</taxon>
        <taxon>Endopterygota</taxon>
        <taxon>Diptera</taxon>
        <taxon>Brachycera</taxon>
        <taxon>Stratiomyomorpha</taxon>
        <taxon>Stratiomyidae</taxon>
        <taxon>Hermetiinae</taxon>
        <taxon>Hermetia</taxon>
    </lineage>
</organism>
<feature type="compositionally biased region" description="Basic residues" evidence="1">
    <location>
        <begin position="35"/>
        <end position="52"/>
    </location>
</feature>
<accession>A0A7R8US45</accession>
<feature type="region of interest" description="Disordered" evidence="1">
    <location>
        <begin position="1"/>
        <end position="55"/>
    </location>
</feature>
<feature type="compositionally biased region" description="Acidic residues" evidence="1">
    <location>
        <begin position="303"/>
        <end position="317"/>
    </location>
</feature>
<gene>
    <name evidence="2" type="ORF">HERILL_LOCUS8820</name>
</gene>
<dbReference type="InParanoid" id="A0A7R8US45"/>
<proteinExistence type="predicted"/>
<evidence type="ECO:0000313" key="2">
    <source>
        <dbReference type="EMBL" id="CAD7086019.1"/>
    </source>
</evidence>
<sequence length="317" mass="36886">MRSRTELVTTTFIDSEEDPTESDDSEEDWRPSQSGKRRLSKSSKVRRKKRTRLNIPPATHNAFKEAWGHNQPAERVVKERHYFLPKQEPHQSTEDIVAEQKLLLEKFAAGKNSSEKSSNSGPFRLYLYKRDLDENYKENSHLCLWGRDGTNLLQKYIRVKTTNPDEFIFTTSSVYSSWDERRRRDFTTISVKYMEENNRRVTLVNPADLVNLANEAIARRKNFQEAGNKQHSPNEAGSMRCHFDNEDENDEDDDEDDDIDDDNDEDEDDDDYDDDGSYDESSEQEQENETAPATENNAQSFDAQEDDNLQTDDSNDQ</sequence>
<feature type="compositionally biased region" description="Polar residues" evidence="1">
    <location>
        <begin position="291"/>
        <end position="302"/>
    </location>
</feature>
<feature type="compositionally biased region" description="Acidic residues" evidence="1">
    <location>
        <begin position="245"/>
        <end position="288"/>
    </location>
</feature>
<protein>
    <submittedName>
        <fullName evidence="2">Uncharacterized protein</fullName>
    </submittedName>
</protein>
<dbReference type="OrthoDB" id="8054697at2759"/>
<feature type="region of interest" description="Disordered" evidence="1">
    <location>
        <begin position="224"/>
        <end position="317"/>
    </location>
</feature>
<feature type="compositionally biased region" description="Acidic residues" evidence="1">
    <location>
        <begin position="14"/>
        <end position="27"/>
    </location>
</feature>
<dbReference type="FunCoup" id="A0A7R8US45">
    <property type="interactions" value="3"/>
</dbReference>
<evidence type="ECO:0000313" key="3">
    <source>
        <dbReference type="Proteomes" id="UP000594454"/>
    </source>
</evidence>
<feature type="compositionally biased region" description="Polar residues" evidence="1">
    <location>
        <begin position="225"/>
        <end position="235"/>
    </location>
</feature>
<dbReference type="OMA" id="WRKDEQT"/>